<evidence type="ECO:0008006" key="3">
    <source>
        <dbReference type="Google" id="ProtNLM"/>
    </source>
</evidence>
<dbReference type="SUPFAM" id="SSF54523">
    <property type="entry name" value="Pili subunits"/>
    <property type="match status" value="1"/>
</dbReference>
<protein>
    <recommendedName>
        <fullName evidence="3">General secretion pathway protein J</fullName>
    </recommendedName>
</protein>
<gene>
    <name evidence="2" type="ORF">VVAX_01632</name>
</gene>
<name>A0A679J2T4_VARPD</name>
<reference evidence="2" key="1">
    <citation type="submission" date="2019-12" db="EMBL/GenBank/DDBJ databases">
        <authorList>
            <person name="Cremers G."/>
        </authorList>
    </citation>
    <scope>NUCLEOTIDE SEQUENCE</scope>
    <source>
        <strain evidence="2">Vvax</strain>
    </source>
</reference>
<evidence type="ECO:0000256" key="1">
    <source>
        <dbReference type="SAM" id="Phobius"/>
    </source>
</evidence>
<keyword evidence="1" id="KW-0472">Membrane</keyword>
<dbReference type="Pfam" id="PF07963">
    <property type="entry name" value="N_methyl"/>
    <property type="match status" value="1"/>
</dbReference>
<keyword evidence="1" id="KW-1133">Transmembrane helix</keyword>
<keyword evidence="1" id="KW-0812">Transmembrane</keyword>
<dbReference type="NCBIfam" id="TIGR02532">
    <property type="entry name" value="IV_pilin_GFxxxE"/>
    <property type="match status" value="1"/>
</dbReference>
<dbReference type="EMBL" id="LR743507">
    <property type="protein sequence ID" value="CAA2102195.1"/>
    <property type="molecule type" value="Genomic_DNA"/>
</dbReference>
<feature type="transmembrane region" description="Helical" evidence="1">
    <location>
        <begin position="12"/>
        <end position="33"/>
    </location>
</feature>
<evidence type="ECO:0000313" key="2">
    <source>
        <dbReference type="EMBL" id="CAA2102195.1"/>
    </source>
</evidence>
<sequence>MRRATPTAAARGFTLIELLVAISVMALLSLVSWRGLESMSRATTQNQQRADAVLTLQATLAQWGADLDAITSLAQTRPIDWDGRVLRLTRRGSDASAPSVLVVAWALKSGSDGVRWRRWQSLPFTTRSEWQQAWNTAASWAQDSGAAAGANVPGGASDVSLVPVNSWQLYYFRENSWVPAGQLPTVAANPNNPSGPVVALPDGVRLVITLPPGDGLSGTLTRDWVRPTVGAPRSS</sequence>
<dbReference type="RefSeq" id="WP_339089320.1">
    <property type="nucleotide sequence ID" value="NZ_LR743507.1"/>
</dbReference>
<dbReference type="InterPro" id="IPR012902">
    <property type="entry name" value="N_methyl_site"/>
</dbReference>
<dbReference type="InterPro" id="IPR045584">
    <property type="entry name" value="Pilin-like"/>
</dbReference>
<dbReference type="AlphaFoldDB" id="A0A679J2T4"/>
<proteinExistence type="predicted"/>
<dbReference type="PROSITE" id="PS00409">
    <property type="entry name" value="PROKAR_NTER_METHYL"/>
    <property type="match status" value="1"/>
</dbReference>
<accession>A0A679J2T4</accession>
<organism evidence="2">
    <name type="scientific">Variovorax paradoxus</name>
    <dbReference type="NCBI Taxonomy" id="34073"/>
    <lineage>
        <taxon>Bacteria</taxon>
        <taxon>Pseudomonadati</taxon>
        <taxon>Pseudomonadota</taxon>
        <taxon>Betaproteobacteria</taxon>
        <taxon>Burkholderiales</taxon>
        <taxon>Comamonadaceae</taxon>
        <taxon>Variovorax</taxon>
    </lineage>
</organism>